<accession>A0A8H7U1H5</accession>
<dbReference type="EMBL" id="JADOXO010000134">
    <property type="protein sequence ID" value="KAF9812309.1"/>
    <property type="molecule type" value="Genomic_DNA"/>
</dbReference>
<dbReference type="Proteomes" id="UP000639403">
    <property type="component" value="Unassembled WGS sequence"/>
</dbReference>
<gene>
    <name evidence="2" type="ORF">IEO21_06251</name>
</gene>
<dbReference type="AlphaFoldDB" id="A0A8H7U1H5"/>
<reference evidence="2" key="1">
    <citation type="submission" date="2020-11" db="EMBL/GenBank/DDBJ databases">
        <authorList>
            <person name="Koelle M."/>
            <person name="Horta M.A.C."/>
            <person name="Nowrousian M."/>
            <person name="Ohm R.A."/>
            <person name="Benz P."/>
            <person name="Pilgard A."/>
        </authorList>
    </citation>
    <scope>NUCLEOTIDE SEQUENCE</scope>
    <source>
        <strain evidence="2">FPRL280</strain>
    </source>
</reference>
<reference evidence="2" key="2">
    <citation type="journal article" name="Front. Microbiol.">
        <title>Degradative Capacity of Two Strains of Rhodonia placenta: From Phenotype to Genotype.</title>
        <authorList>
            <person name="Kolle M."/>
            <person name="Horta M.A.C."/>
            <person name="Nowrousian M."/>
            <person name="Ohm R.A."/>
            <person name="Benz J.P."/>
            <person name="Pilgard A."/>
        </authorList>
    </citation>
    <scope>NUCLEOTIDE SEQUENCE</scope>
    <source>
        <strain evidence="2">FPRL280</strain>
    </source>
</reference>
<evidence type="ECO:0000256" key="1">
    <source>
        <dbReference type="SAM" id="MobiDB-lite"/>
    </source>
</evidence>
<organism evidence="2 3">
    <name type="scientific">Rhodonia placenta</name>
    <dbReference type="NCBI Taxonomy" id="104341"/>
    <lineage>
        <taxon>Eukaryota</taxon>
        <taxon>Fungi</taxon>
        <taxon>Dikarya</taxon>
        <taxon>Basidiomycota</taxon>
        <taxon>Agaricomycotina</taxon>
        <taxon>Agaricomycetes</taxon>
        <taxon>Polyporales</taxon>
        <taxon>Adustoporiaceae</taxon>
        <taxon>Rhodonia</taxon>
    </lineage>
</organism>
<protein>
    <submittedName>
        <fullName evidence="2">Uncharacterized protein</fullName>
    </submittedName>
</protein>
<name>A0A8H7U1H5_9APHY</name>
<comment type="caution">
    <text evidence="2">The sequence shown here is derived from an EMBL/GenBank/DDBJ whole genome shotgun (WGS) entry which is preliminary data.</text>
</comment>
<evidence type="ECO:0000313" key="3">
    <source>
        <dbReference type="Proteomes" id="UP000639403"/>
    </source>
</evidence>
<sequence>MATPQMQRGTKLEQSFEDSMETANVTPPESIHVEHPVQAALVTDSSSVVDPAAQDGAPEGFVRGSTAATHAGDIDISQNAANIATESADHMHEPATAMARGPMSIRRLVQMGRDIVKLPRISARDLKPVTIVRASRHRCSVLVGRIRRVLRLRKGRDVPH</sequence>
<proteinExistence type="predicted"/>
<feature type="region of interest" description="Disordered" evidence="1">
    <location>
        <begin position="1"/>
        <end position="25"/>
    </location>
</feature>
<evidence type="ECO:0000313" key="2">
    <source>
        <dbReference type="EMBL" id="KAF9812309.1"/>
    </source>
</evidence>